<evidence type="ECO:0000313" key="3">
    <source>
        <dbReference type="Proteomes" id="UP000245946"/>
    </source>
</evidence>
<dbReference type="AlphaFoldDB" id="A0A316ZCE7"/>
<name>A0A316ZCE7_9BASI</name>
<protein>
    <submittedName>
        <fullName evidence="2">Uncharacterized protein</fullName>
    </submittedName>
</protein>
<evidence type="ECO:0000256" key="1">
    <source>
        <dbReference type="SAM" id="MobiDB-lite"/>
    </source>
</evidence>
<dbReference type="GeneID" id="37267144"/>
<gene>
    <name evidence="2" type="ORF">FA09DRAFT_231872</name>
</gene>
<organism evidence="2 3">
    <name type="scientific">Tilletiopsis washingtonensis</name>
    <dbReference type="NCBI Taxonomy" id="58919"/>
    <lineage>
        <taxon>Eukaryota</taxon>
        <taxon>Fungi</taxon>
        <taxon>Dikarya</taxon>
        <taxon>Basidiomycota</taxon>
        <taxon>Ustilaginomycotina</taxon>
        <taxon>Exobasidiomycetes</taxon>
        <taxon>Entylomatales</taxon>
        <taxon>Entylomatales incertae sedis</taxon>
        <taxon>Tilletiopsis</taxon>
    </lineage>
</organism>
<dbReference type="Proteomes" id="UP000245946">
    <property type="component" value="Unassembled WGS sequence"/>
</dbReference>
<sequence>MRSRGPADVQASSRRPPAGNDVHGAPSAKASRPRSASVARVCPLEHEGCSRTCLLAGRHRASAPSTTEGADLLCSLALASSRSPSLAPVQRAALPGAARDGTDLCAGTLTQRRHTLHDASGEAGAGLSVLRTEAAAPEQLRPRDGRRISFGPEDCPWVAHPATHRPFAEARVR</sequence>
<feature type="compositionally biased region" description="Low complexity" evidence="1">
    <location>
        <begin position="25"/>
        <end position="37"/>
    </location>
</feature>
<keyword evidence="3" id="KW-1185">Reference proteome</keyword>
<accession>A0A316ZCE7</accession>
<reference evidence="2 3" key="1">
    <citation type="journal article" date="2018" name="Mol. Biol. Evol.">
        <title>Broad Genomic Sampling Reveals a Smut Pathogenic Ancestry of the Fungal Clade Ustilaginomycotina.</title>
        <authorList>
            <person name="Kijpornyongpan T."/>
            <person name="Mondo S.J."/>
            <person name="Barry K."/>
            <person name="Sandor L."/>
            <person name="Lee J."/>
            <person name="Lipzen A."/>
            <person name="Pangilinan J."/>
            <person name="LaButti K."/>
            <person name="Hainaut M."/>
            <person name="Henrissat B."/>
            <person name="Grigoriev I.V."/>
            <person name="Spatafora J.W."/>
            <person name="Aime M.C."/>
        </authorList>
    </citation>
    <scope>NUCLEOTIDE SEQUENCE [LARGE SCALE GENOMIC DNA]</scope>
    <source>
        <strain evidence="2 3">MCA 4186</strain>
    </source>
</reference>
<dbReference type="EMBL" id="KZ819288">
    <property type="protein sequence ID" value="PWN99457.1"/>
    <property type="molecule type" value="Genomic_DNA"/>
</dbReference>
<proteinExistence type="predicted"/>
<dbReference type="RefSeq" id="XP_025599736.1">
    <property type="nucleotide sequence ID" value="XM_025739598.1"/>
</dbReference>
<feature type="region of interest" description="Disordered" evidence="1">
    <location>
        <begin position="1"/>
        <end position="37"/>
    </location>
</feature>
<evidence type="ECO:0000313" key="2">
    <source>
        <dbReference type="EMBL" id="PWN99457.1"/>
    </source>
</evidence>